<protein>
    <submittedName>
        <fullName evidence="5">Nucleoside triphosphatase YtkD</fullName>
    </submittedName>
</protein>
<keyword evidence="1 2" id="KW-0378">Hydrolase</keyword>
<dbReference type="AlphaFoldDB" id="A0A7X9WCL0"/>
<dbReference type="SUPFAM" id="SSF55811">
    <property type="entry name" value="Nudix"/>
    <property type="match status" value="1"/>
</dbReference>
<dbReference type="InterPro" id="IPR020084">
    <property type="entry name" value="NUDIX_hydrolase_CS"/>
</dbReference>
<dbReference type="PRINTS" id="PR00502">
    <property type="entry name" value="NUDIXFAMILY"/>
</dbReference>
<dbReference type="Pfam" id="PF00293">
    <property type="entry name" value="NUDIX"/>
    <property type="match status" value="1"/>
</dbReference>
<evidence type="ECO:0000313" key="7">
    <source>
        <dbReference type="Proteomes" id="UP000550736"/>
    </source>
</evidence>
<dbReference type="InterPro" id="IPR020476">
    <property type="entry name" value="Nudix_hydrolase"/>
</dbReference>
<dbReference type="RefSeq" id="WP_023350062.1">
    <property type="nucleotide sequence ID" value="NZ_CBCPJN010000001.1"/>
</dbReference>
<dbReference type="PROSITE" id="PS51462">
    <property type="entry name" value="NUDIX"/>
    <property type="match status" value="1"/>
</dbReference>
<name>A0A7X9WCL0_STACP</name>
<sequence>MEFRDKDNRTVTLNFKTNKDTPSGNHVLTIPIYNHQLLFTRHKVRGVEFPGGKVESGETPLDAVLRELYEETGAVAEKCIYIAQYKVNTNDHSTFLKDVFFIEVSHFIETSTYYETNGPCLFENVSNIPTDKQSFLIQDATILKCLERVRALGFYKN</sequence>
<feature type="domain" description="Nudix hydrolase" evidence="3">
    <location>
        <begin position="1"/>
        <end position="145"/>
    </location>
</feature>
<proteinExistence type="inferred from homology"/>
<dbReference type="EMBL" id="JABBLX010000034">
    <property type="protein sequence ID" value="NMK98268.1"/>
    <property type="molecule type" value="Genomic_DNA"/>
</dbReference>
<dbReference type="Gene3D" id="3.90.79.10">
    <property type="entry name" value="Nucleoside Triphosphate Pyrophosphohydrolase"/>
    <property type="match status" value="1"/>
</dbReference>
<comment type="similarity">
    <text evidence="2">Belongs to the Nudix hydrolase family.</text>
</comment>
<evidence type="ECO:0000313" key="4">
    <source>
        <dbReference type="EMBL" id="NMK55628.1"/>
    </source>
</evidence>
<dbReference type="InterPro" id="IPR015797">
    <property type="entry name" value="NUDIX_hydrolase-like_dom_sf"/>
</dbReference>
<dbReference type="EMBL" id="JABBMI010000112">
    <property type="protein sequence ID" value="NMK55628.1"/>
    <property type="molecule type" value="Genomic_DNA"/>
</dbReference>
<evidence type="ECO:0000256" key="2">
    <source>
        <dbReference type="RuleBase" id="RU003476"/>
    </source>
</evidence>
<evidence type="ECO:0000313" key="5">
    <source>
        <dbReference type="EMBL" id="NMK98268.1"/>
    </source>
</evidence>
<dbReference type="GO" id="GO:0016787">
    <property type="term" value="F:hydrolase activity"/>
    <property type="evidence" value="ECO:0007669"/>
    <property type="project" value="UniProtKB-KW"/>
</dbReference>
<evidence type="ECO:0000313" key="6">
    <source>
        <dbReference type="Proteomes" id="UP000538955"/>
    </source>
</evidence>
<evidence type="ECO:0000256" key="1">
    <source>
        <dbReference type="ARBA" id="ARBA00022801"/>
    </source>
</evidence>
<dbReference type="CDD" id="cd04665">
    <property type="entry name" value="NUDIX_RppH"/>
    <property type="match status" value="1"/>
</dbReference>
<evidence type="ECO:0000259" key="3">
    <source>
        <dbReference type="PROSITE" id="PS51462"/>
    </source>
</evidence>
<dbReference type="Proteomes" id="UP000538955">
    <property type="component" value="Unassembled WGS sequence"/>
</dbReference>
<dbReference type="NCBIfam" id="TIGR02705">
    <property type="entry name" value="nudix_YtkD"/>
    <property type="match status" value="1"/>
</dbReference>
<dbReference type="InterPro" id="IPR014078">
    <property type="entry name" value="Nudix_YtkD"/>
</dbReference>
<comment type="caution">
    <text evidence="5">The sequence shown here is derived from an EMBL/GenBank/DDBJ whole genome shotgun (WGS) entry which is preliminary data.</text>
</comment>
<organism evidence="5 7">
    <name type="scientific">Staphylococcus capitis</name>
    <dbReference type="NCBI Taxonomy" id="29388"/>
    <lineage>
        <taxon>Bacteria</taxon>
        <taxon>Bacillati</taxon>
        <taxon>Bacillota</taxon>
        <taxon>Bacilli</taxon>
        <taxon>Bacillales</taxon>
        <taxon>Staphylococcaceae</taxon>
        <taxon>Staphylococcus</taxon>
    </lineage>
</organism>
<keyword evidence="6" id="KW-1185">Reference proteome</keyword>
<dbReference type="Proteomes" id="UP000550736">
    <property type="component" value="Unassembled WGS sequence"/>
</dbReference>
<reference evidence="6 7" key="1">
    <citation type="submission" date="2020-04" db="EMBL/GenBank/DDBJ databases">
        <title>The Epidemiology and Molecular Characteristics of Linezolid-Resistant Staphylococcus capitis in Huashan Hospital, Shanghai.</title>
        <authorList>
            <person name="Ding L."/>
            <person name="Li P."/>
            <person name="Yang Y."/>
            <person name="Lin D."/>
            <person name="Xu X."/>
        </authorList>
    </citation>
    <scope>NUCLEOTIDE SEQUENCE [LARGE SCALE GENOMIC DNA]</scope>
    <source>
        <strain evidence="5 7">12-86</strain>
        <strain evidence="4 6">17-84</strain>
    </source>
</reference>
<accession>A0A7X9WCL0</accession>
<dbReference type="InterPro" id="IPR000086">
    <property type="entry name" value="NUDIX_hydrolase_dom"/>
</dbReference>
<gene>
    <name evidence="5" type="primary">ytkD</name>
    <name evidence="5" type="ORF">HHM13_09210</name>
    <name evidence="4" type="ORF">HHM24_12980</name>
</gene>
<dbReference type="PROSITE" id="PS00893">
    <property type="entry name" value="NUDIX_BOX"/>
    <property type="match status" value="1"/>
</dbReference>